<evidence type="ECO:0000256" key="1">
    <source>
        <dbReference type="SAM" id="MobiDB-lite"/>
    </source>
</evidence>
<feature type="region of interest" description="Disordered" evidence="1">
    <location>
        <begin position="118"/>
        <end position="141"/>
    </location>
</feature>
<proteinExistence type="predicted"/>
<feature type="compositionally biased region" description="Basic and acidic residues" evidence="1">
    <location>
        <begin position="1"/>
        <end position="17"/>
    </location>
</feature>
<protein>
    <submittedName>
        <fullName evidence="2">Uncharacterized protein</fullName>
    </submittedName>
</protein>
<name>A0AAW1V2P2_9CUCU</name>
<evidence type="ECO:0000313" key="2">
    <source>
        <dbReference type="EMBL" id="KAK9887379.1"/>
    </source>
</evidence>
<dbReference type="EMBL" id="JARQZJ010000109">
    <property type="protein sequence ID" value="KAK9887379.1"/>
    <property type="molecule type" value="Genomic_DNA"/>
</dbReference>
<feature type="region of interest" description="Disordered" evidence="1">
    <location>
        <begin position="1"/>
        <end position="27"/>
    </location>
</feature>
<organism evidence="2 3">
    <name type="scientific">Henosepilachna vigintioctopunctata</name>
    <dbReference type="NCBI Taxonomy" id="420089"/>
    <lineage>
        <taxon>Eukaryota</taxon>
        <taxon>Metazoa</taxon>
        <taxon>Ecdysozoa</taxon>
        <taxon>Arthropoda</taxon>
        <taxon>Hexapoda</taxon>
        <taxon>Insecta</taxon>
        <taxon>Pterygota</taxon>
        <taxon>Neoptera</taxon>
        <taxon>Endopterygota</taxon>
        <taxon>Coleoptera</taxon>
        <taxon>Polyphaga</taxon>
        <taxon>Cucujiformia</taxon>
        <taxon>Coccinelloidea</taxon>
        <taxon>Coccinellidae</taxon>
        <taxon>Epilachninae</taxon>
        <taxon>Epilachnini</taxon>
        <taxon>Henosepilachna</taxon>
    </lineage>
</organism>
<feature type="compositionally biased region" description="Acidic residues" evidence="1">
    <location>
        <begin position="124"/>
        <end position="141"/>
    </location>
</feature>
<reference evidence="2 3" key="1">
    <citation type="submission" date="2023-03" db="EMBL/GenBank/DDBJ databases">
        <title>Genome insight into feeding habits of ladybird beetles.</title>
        <authorList>
            <person name="Li H.-S."/>
            <person name="Huang Y.-H."/>
            <person name="Pang H."/>
        </authorList>
    </citation>
    <scope>NUCLEOTIDE SEQUENCE [LARGE SCALE GENOMIC DNA]</scope>
    <source>
        <strain evidence="2">SYSU_2023b</strain>
        <tissue evidence="2">Whole body</tissue>
    </source>
</reference>
<dbReference type="AlphaFoldDB" id="A0AAW1V2P2"/>
<evidence type="ECO:0000313" key="3">
    <source>
        <dbReference type="Proteomes" id="UP001431783"/>
    </source>
</evidence>
<gene>
    <name evidence="2" type="ORF">WA026_022317</name>
</gene>
<comment type="caution">
    <text evidence="2">The sequence shown here is derived from an EMBL/GenBank/DDBJ whole genome shotgun (WGS) entry which is preliminary data.</text>
</comment>
<dbReference type="Proteomes" id="UP001431783">
    <property type="component" value="Unassembled WGS sequence"/>
</dbReference>
<sequence>MFELVEVPKDLHHKTEDPTSSGYDGSCASRRELVVHRRQKHKQEANRDLEEPSRKVRWGDEELMSMARIDARLVQEGERFLSLALIKHLDYRTQESIKGVRRQADYKQMVLNAIATLNAMGDDSPPDDNGEDNSGDQGETDDAMTKIQQLADELFETDTYKCELGASTARQHPKSPRRDCAVDNLPKSRPCSIETELLLELVIEGEKKTTHTHPPGNVPILDPDNGGTVRSVWVTG</sequence>
<accession>A0AAW1V2P2</accession>
<keyword evidence="3" id="KW-1185">Reference proteome</keyword>